<reference evidence="2 3" key="1">
    <citation type="submission" date="2017-04" db="EMBL/GenBank/DDBJ databases">
        <authorList>
            <person name="Afonso C.L."/>
            <person name="Miller P.J."/>
            <person name="Scott M.A."/>
            <person name="Spackman E."/>
            <person name="Goraichik I."/>
            <person name="Dimitrov K.M."/>
            <person name="Suarez D.L."/>
            <person name="Swayne D.E."/>
        </authorList>
    </citation>
    <scope>NUCLEOTIDE SEQUENCE [LARGE SCALE GENOMIC DNA]</scope>
    <source>
        <strain evidence="2 3">DSM 26133</strain>
    </source>
</reference>
<gene>
    <name evidence="2" type="ORF">SAMN04488029_0490</name>
</gene>
<keyword evidence="3" id="KW-1185">Reference proteome</keyword>
<feature type="domain" description="Type I restriction enzyme R protein N-terminal" evidence="1">
    <location>
        <begin position="35"/>
        <end position="144"/>
    </location>
</feature>
<dbReference type="RefSeq" id="WP_084370829.1">
    <property type="nucleotide sequence ID" value="NZ_FWYF01000001.1"/>
</dbReference>
<name>A0A1W2G643_REIFA</name>
<dbReference type="EMBL" id="FWYF01000001">
    <property type="protein sequence ID" value="SMD32149.1"/>
    <property type="molecule type" value="Genomic_DNA"/>
</dbReference>
<proteinExistence type="predicted"/>
<dbReference type="Pfam" id="PF13588">
    <property type="entry name" value="HSDR_N_2"/>
    <property type="match status" value="1"/>
</dbReference>
<dbReference type="Proteomes" id="UP000192472">
    <property type="component" value="Unassembled WGS sequence"/>
</dbReference>
<dbReference type="OrthoDB" id="9790377at2"/>
<dbReference type="AlphaFoldDB" id="A0A1W2G643"/>
<evidence type="ECO:0000313" key="2">
    <source>
        <dbReference type="EMBL" id="SMD32149.1"/>
    </source>
</evidence>
<organism evidence="2 3">
    <name type="scientific">Reichenbachiella faecimaris</name>
    <dbReference type="NCBI Taxonomy" id="692418"/>
    <lineage>
        <taxon>Bacteria</taxon>
        <taxon>Pseudomonadati</taxon>
        <taxon>Bacteroidota</taxon>
        <taxon>Cytophagia</taxon>
        <taxon>Cytophagales</taxon>
        <taxon>Reichenbachiellaceae</taxon>
        <taxon>Reichenbachiella</taxon>
    </lineage>
</organism>
<protein>
    <submittedName>
        <fullName evidence="2">Type I restriction enzyme R protein N terminus (HSDR_N)</fullName>
    </submittedName>
</protein>
<sequence>MVELNLPQFQFKVKETEKGREIWDEFRKKYVVLTPEEWVRQHFLKFLNNYLKYPKSLLKTEFEIKYNKLKKRPDIVAYNNSGHPLMVVECKAPEVKISNDTFQQAAIYNQTLKARYLVITNGMDHFCCEQDLKTGTFQFVEKIPVYEH</sequence>
<dbReference type="InterPro" id="IPR029464">
    <property type="entry name" value="HSDR_N"/>
</dbReference>
<dbReference type="STRING" id="692418.SAMN04488029_0490"/>
<dbReference type="Gene3D" id="3.90.1570.30">
    <property type="match status" value="1"/>
</dbReference>
<evidence type="ECO:0000259" key="1">
    <source>
        <dbReference type="Pfam" id="PF13588"/>
    </source>
</evidence>
<accession>A0A1W2G643</accession>
<evidence type="ECO:0000313" key="3">
    <source>
        <dbReference type="Proteomes" id="UP000192472"/>
    </source>
</evidence>